<evidence type="ECO:0000313" key="1">
    <source>
        <dbReference type="EMBL" id="AEB95668.1"/>
    </source>
</evidence>
<name>F4FZH8_METCR</name>
<keyword evidence="2" id="KW-1185">Reference proteome</keyword>
<dbReference type="KEGG" id="mcn:Mcup_1565"/>
<dbReference type="RefSeq" id="WP_013738166.1">
    <property type="nucleotide sequence ID" value="NC_015435.1"/>
</dbReference>
<reference evidence="1 2" key="1">
    <citation type="journal article" date="2011" name="J. Bacteriol.">
        <title>Complete genome sequence of Metallosphaera cuprina, a metal sulfide-oxidizing archaeon from a hot spring.</title>
        <authorList>
            <person name="Liu L.J."/>
            <person name="You X.Y."/>
            <person name="Zheng H."/>
            <person name="Wang S."/>
            <person name="Jiang C.Y."/>
            <person name="Liu S.J."/>
        </authorList>
    </citation>
    <scope>NUCLEOTIDE SEQUENCE [LARGE SCALE GENOMIC DNA]</scope>
    <source>
        <strain evidence="1 2">Ar-4</strain>
    </source>
</reference>
<dbReference type="PATRIC" id="fig|1006006.8.peg.1560"/>
<dbReference type="EMBL" id="CP002656">
    <property type="protein sequence ID" value="AEB95668.1"/>
    <property type="molecule type" value="Genomic_DNA"/>
</dbReference>
<protein>
    <submittedName>
        <fullName evidence="1">Uncharacterized protein</fullName>
    </submittedName>
</protein>
<organism evidence="1 2">
    <name type="scientific">Metallosphaera cuprina (strain Ar-4)</name>
    <dbReference type="NCBI Taxonomy" id="1006006"/>
    <lineage>
        <taxon>Archaea</taxon>
        <taxon>Thermoproteota</taxon>
        <taxon>Thermoprotei</taxon>
        <taxon>Sulfolobales</taxon>
        <taxon>Sulfolobaceae</taxon>
        <taxon>Metallosphaera</taxon>
    </lineage>
</organism>
<dbReference type="HOGENOM" id="CLU_116131_0_0_2"/>
<proteinExistence type="predicted"/>
<dbReference type="GeneID" id="10493754"/>
<dbReference type="AlphaFoldDB" id="F4FZH8"/>
<gene>
    <name evidence="1" type="ordered locus">Mcup_1565</name>
</gene>
<dbReference type="eggNOG" id="arCOG06029">
    <property type="taxonomic scope" value="Archaea"/>
</dbReference>
<dbReference type="Proteomes" id="UP000007812">
    <property type="component" value="Chromosome"/>
</dbReference>
<accession>F4FZH8</accession>
<evidence type="ECO:0000313" key="2">
    <source>
        <dbReference type="Proteomes" id="UP000007812"/>
    </source>
</evidence>
<dbReference type="OrthoDB" id="36941at2157"/>
<sequence length="160" mass="17563">MKPIYLALIALLIGSGVAASSVTGFGPIAFISYHIISTQNNITIIPANVNLGNLTPGMKGNVTVNATIVITKTDNYTIMLLHVEKLKKDFSKFVVEIMMEGQTFNLSEEHPSKVLQIQNGTYNAMITIYYKVSLNPKGDLNVSNEPLLIIHPAEHEVKHD</sequence>